<name>A0A3R6F1W0_9BACT</name>
<evidence type="ECO:0000313" key="1">
    <source>
        <dbReference type="EMBL" id="RHH85215.1"/>
    </source>
</evidence>
<protein>
    <submittedName>
        <fullName evidence="1">Uncharacterized protein</fullName>
    </submittedName>
</protein>
<dbReference type="AlphaFoldDB" id="A0A3R6F1W0"/>
<reference evidence="1 2" key="1">
    <citation type="submission" date="2018-08" db="EMBL/GenBank/DDBJ databases">
        <title>A genome reference for cultivated species of the human gut microbiota.</title>
        <authorList>
            <person name="Zou Y."/>
            <person name="Xue W."/>
            <person name="Luo G."/>
        </authorList>
    </citation>
    <scope>NUCLEOTIDE SEQUENCE [LARGE SCALE GENOMIC DNA]</scope>
    <source>
        <strain evidence="1 2">AM16-54</strain>
    </source>
</reference>
<dbReference type="Proteomes" id="UP000284548">
    <property type="component" value="Unassembled WGS sequence"/>
</dbReference>
<evidence type="ECO:0000313" key="2">
    <source>
        <dbReference type="Proteomes" id="UP000284548"/>
    </source>
</evidence>
<dbReference type="EMBL" id="QRKB01000001">
    <property type="protein sequence ID" value="RHH85215.1"/>
    <property type="molecule type" value="Genomic_DNA"/>
</dbReference>
<accession>A0A3R6F1W0</accession>
<sequence length="101" mass="12109">MENNMFEDIVAEGNIVVINNNWIVLCKCWKPEYHNLFCYLYLHKEYKNLMVGSHFTMTEDKKKSTRLATNEERLMLFDEMFKYGITFDKHEHRLIGKLVGV</sequence>
<proteinExistence type="predicted"/>
<dbReference type="RefSeq" id="WP_118253033.1">
    <property type="nucleotide sequence ID" value="NZ_QRKB01000001.1"/>
</dbReference>
<gene>
    <name evidence="1" type="ORF">DW192_00345</name>
</gene>
<organism evidence="1 2">
    <name type="scientific">Segatella copri</name>
    <dbReference type="NCBI Taxonomy" id="165179"/>
    <lineage>
        <taxon>Bacteria</taxon>
        <taxon>Pseudomonadati</taxon>
        <taxon>Bacteroidota</taxon>
        <taxon>Bacteroidia</taxon>
        <taxon>Bacteroidales</taxon>
        <taxon>Prevotellaceae</taxon>
        <taxon>Segatella</taxon>
    </lineage>
</organism>
<comment type="caution">
    <text evidence="1">The sequence shown here is derived from an EMBL/GenBank/DDBJ whole genome shotgun (WGS) entry which is preliminary data.</text>
</comment>